<proteinExistence type="predicted"/>
<dbReference type="OrthoDB" id="9765571at2"/>
<dbReference type="EMBL" id="QWDC01000003">
    <property type="protein sequence ID" value="RFZ91052.1"/>
    <property type="molecule type" value="Genomic_DNA"/>
</dbReference>
<dbReference type="Gene3D" id="2.40.160.60">
    <property type="entry name" value="Outer membrane protein transport protein (OMPP1/FadL/TodX)"/>
    <property type="match status" value="1"/>
</dbReference>
<accession>A0A372NQ52</accession>
<keyword evidence="3" id="KW-1185">Reference proteome</keyword>
<dbReference type="AlphaFoldDB" id="A0A372NQ52"/>
<protein>
    <recommendedName>
        <fullName evidence="4">Long-chain fatty acid transport protein</fullName>
    </recommendedName>
</protein>
<evidence type="ECO:0000313" key="2">
    <source>
        <dbReference type="EMBL" id="RFZ91052.1"/>
    </source>
</evidence>
<comment type="caution">
    <text evidence="2">The sequence shown here is derived from an EMBL/GenBank/DDBJ whole genome shotgun (WGS) entry which is preliminary data.</text>
</comment>
<evidence type="ECO:0008006" key="4">
    <source>
        <dbReference type="Google" id="ProtNLM"/>
    </source>
</evidence>
<feature type="chain" id="PRO_5016638917" description="Long-chain fatty acid transport protein" evidence="1">
    <location>
        <begin position="22"/>
        <end position="496"/>
    </location>
</feature>
<name>A0A372NQ52_9SPHI</name>
<feature type="signal peptide" evidence="1">
    <location>
        <begin position="1"/>
        <end position="21"/>
    </location>
</feature>
<evidence type="ECO:0000256" key="1">
    <source>
        <dbReference type="SAM" id="SignalP"/>
    </source>
</evidence>
<sequence>MKLRYLLSVIAIVAFTQNTFAQYSGDAIRFSGGQPGSTSRIKAVGNAGTALGGDLSNLTGNPAGLGFFTRSEISITPELDGAKTNSNYFNNVTTDKKNTFNLAHAGIVVYNPLTKARGADKTKGWLSLNYGVGFSRTNDYYGNFNYKGSNPSSSINDYFAGQANQFGIDQGSLGGMAYKQVLIDNYNVSGGGTAYRSNSLPGVSQEYFSEKQGGLSSVDFSFGANYSNKLYLGLALSFSDLRYNSYNTFYEDGTLSRQEGNPPADVNRSYTSAYSQSQVTRGTGFSARLGAIYKPVEALRLGVTVTSPTFYNIDDIYSEGISSSINNEVTKRDGSGDYQLNYNLRTPWKVAGGAAVFIKNIGFITGDVEYVDYTSAHLSNSNGYDADYIDNPDIKSIYRSTVNARIGAEIKATNFLSLRGGYGIMGSPNKDKSIVSDVKTVSGGVGLRFGSYYVDATYTHSSGDRTQFAYDLGTASPAALLRNYNNNAYLTLGYRF</sequence>
<keyword evidence="1" id="KW-0732">Signal</keyword>
<dbReference type="SUPFAM" id="SSF56935">
    <property type="entry name" value="Porins"/>
    <property type="match status" value="1"/>
</dbReference>
<organism evidence="2 3">
    <name type="scientific">Mucilaginibacter conchicola</name>
    <dbReference type="NCBI Taxonomy" id="2303333"/>
    <lineage>
        <taxon>Bacteria</taxon>
        <taxon>Pseudomonadati</taxon>
        <taxon>Bacteroidota</taxon>
        <taxon>Sphingobacteriia</taxon>
        <taxon>Sphingobacteriales</taxon>
        <taxon>Sphingobacteriaceae</taxon>
        <taxon>Mucilaginibacter</taxon>
    </lineage>
</organism>
<reference evidence="2 3" key="1">
    <citation type="submission" date="2018-08" db="EMBL/GenBank/DDBJ databases">
        <title>Mucilaginibacter sp. MYSH2.</title>
        <authorList>
            <person name="Seo T."/>
        </authorList>
    </citation>
    <scope>NUCLEOTIDE SEQUENCE [LARGE SCALE GENOMIC DNA]</scope>
    <source>
        <strain evidence="2 3">MYSH2</strain>
    </source>
</reference>
<gene>
    <name evidence="2" type="ORF">D0C36_19100</name>
</gene>
<dbReference type="RefSeq" id="WP_117393254.1">
    <property type="nucleotide sequence ID" value="NZ_QWDC01000003.1"/>
</dbReference>
<dbReference type="Proteomes" id="UP000264217">
    <property type="component" value="Unassembled WGS sequence"/>
</dbReference>
<evidence type="ECO:0000313" key="3">
    <source>
        <dbReference type="Proteomes" id="UP000264217"/>
    </source>
</evidence>